<dbReference type="AlphaFoldDB" id="A0AA45HJ11"/>
<keyword evidence="1" id="KW-0812">Transmembrane</keyword>
<evidence type="ECO:0000313" key="3">
    <source>
        <dbReference type="Proteomes" id="UP000245921"/>
    </source>
</evidence>
<sequence>MKNKSIFKTLNFYSFMMIILFLVVGLMVFNKSKYISDYENIKSYTKLIISNLSLNFDSKIKEYVNLSLNEGVGLGPIINFSMDTDIQDTFLEDGFMEYEKVQNESILNVYYLKNNIFYYFEFDLNYILKEIIFSMDLSENYAFVDDYGEFLSGDMSFYNNVKKDKLTFSELSLDEYKNGYIVYNTFENLGINFLFYKKAGLYLFIKRYFLLFILFIFISFIITTFFNYIISSGIKNMFNEKIKDMNKSFDKNRKYDLIKTYDELDIPLENFFNEKKKSFYALKEKILTNDEFYYLYEVSIQHNSLLIEIISFIQEFFDEDFKREDIDLKLNDIEKSKKYKEIDEEFFNIIKNDVGLIYKKVENFKFKIKDLENKKEIDIYESLDYRKNIFDRISNILKLFFNQKYDDEIIFNVTSGIILFIKYYDNININVKKEYVFERRIENMKTLDIFICMNYIYNEYFVEGGEKEKIKNMNEIYQIAFLISIIEISFEKSDFSDFKDIKKSIKEFLSDEMIYMFELLYREFEDFYIHL</sequence>
<feature type="transmembrane region" description="Helical" evidence="1">
    <location>
        <begin position="12"/>
        <end position="29"/>
    </location>
</feature>
<gene>
    <name evidence="2" type="ORF">C7380_105102</name>
</gene>
<dbReference type="RefSeq" id="WP_109604382.1">
    <property type="nucleotide sequence ID" value="NZ_QGGI01000005.1"/>
</dbReference>
<accession>A0AA45HJ11</accession>
<evidence type="ECO:0000313" key="2">
    <source>
        <dbReference type="EMBL" id="PWJ95472.1"/>
    </source>
</evidence>
<keyword evidence="3" id="KW-1185">Reference proteome</keyword>
<proteinExistence type="predicted"/>
<name>A0AA45HJ11_9BACT</name>
<evidence type="ECO:0000256" key="1">
    <source>
        <dbReference type="SAM" id="Phobius"/>
    </source>
</evidence>
<organism evidence="2 3">
    <name type="scientific">Oceanotoga teriensis</name>
    <dbReference type="NCBI Taxonomy" id="515440"/>
    <lineage>
        <taxon>Bacteria</taxon>
        <taxon>Thermotogati</taxon>
        <taxon>Thermotogota</taxon>
        <taxon>Thermotogae</taxon>
        <taxon>Petrotogales</taxon>
        <taxon>Petrotogaceae</taxon>
        <taxon>Oceanotoga</taxon>
    </lineage>
</organism>
<keyword evidence="1" id="KW-0472">Membrane</keyword>
<keyword evidence="1" id="KW-1133">Transmembrane helix</keyword>
<dbReference type="EMBL" id="QGGI01000005">
    <property type="protein sequence ID" value="PWJ95472.1"/>
    <property type="molecule type" value="Genomic_DNA"/>
</dbReference>
<feature type="transmembrane region" description="Helical" evidence="1">
    <location>
        <begin position="208"/>
        <end position="230"/>
    </location>
</feature>
<comment type="caution">
    <text evidence="2">The sequence shown here is derived from an EMBL/GenBank/DDBJ whole genome shotgun (WGS) entry which is preliminary data.</text>
</comment>
<reference evidence="2 3" key="1">
    <citation type="submission" date="2018-05" db="EMBL/GenBank/DDBJ databases">
        <title>Genomic Encyclopedia of Type Strains, Phase IV (KMG-IV): sequencing the most valuable type-strain genomes for metagenomic binning, comparative biology and taxonomic classification.</title>
        <authorList>
            <person name="Goeker M."/>
        </authorList>
    </citation>
    <scope>NUCLEOTIDE SEQUENCE [LARGE SCALE GENOMIC DNA]</scope>
    <source>
        <strain evidence="2 3">DSM 24906</strain>
    </source>
</reference>
<dbReference type="Proteomes" id="UP000245921">
    <property type="component" value="Unassembled WGS sequence"/>
</dbReference>
<protein>
    <submittedName>
        <fullName evidence="2">Uncharacterized protein</fullName>
    </submittedName>
</protein>